<evidence type="ECO:0000256" key="4">
    <source>
        <dbReference type="ARBA" id="ARBA00022857"/>
    </source>
</evidence>
<dbReference type="EMBL" id="BAABAQ010000010">
    <property type="protein sequence ID" value="GAA4199600.1"/>
    <property type="molecule type" value="Genomic_DNA"/>
</dbReference>
<dbReference type="Pfam" id="PF01494">
    <property type="entry name" value="FAD_binding_3"/>
    <property type="match status" value="1"/>
</dbReference>
<dbReference type="Proteomes" id="UP001501251">
    <property type="component" value="Unassembled WGS sequence"/>
</dbReference>
<dbReference type="RefSeq" id="WP_344920637.1">
    <property type="nucleotide sequence ID" value="NZ_BAABAQ010000010.1"/>
</dbReference>
<dbReference type="PANTHER" id="PTHR46028:SF2">
    <property type="entry name" value="KYNURENINE 3-MONOOXYGENASE"/>
    <property type="match status" value="1"/>
</dbReference>
<proteinExistence type="predicted"/>
<evidence type="ECO:0000256" key="2">
    <source>
        <dbReference type="ARBA" id="ARBA00022630"/>
    </source>
</evidence>
<evidence type="ECO:0000256" key="3">
    <source>
        <dbReference type="ARBA" id="ARBA00022827"/>
    </source>
</evidence>
<dbReference type="InterPro" id="IPR036188">
    <property type="entry name" value="FAD/NAD-bd_sf"/>
</dbReference>
<keyword evidence="3" id="KW-0274">FAD</keyword>
<dbReference type="Gene3D" id="3.50.50.60">
    <property type="entry name" value="FAD/NAD(P)-binding domain"/>
    <property type="match status" value="1"/>
</dbReference>
<accession>A0ABP8B727</accession>
<keyword evidence="6" id="KW-0503">Monooxygenase</keyword>
<dbReference type="PANTHER" id="PTHR46028">
    <property type="entry name" value="KYNURENINE 3-MONOOXYGENASE"/>
    <property type="match status" value="1"/>
</dbReference>
<feature type="domain" description="FAD-binding" evidence="7">
    <location>
        <begin position="2"/>
        <end position="317"/>
    </location>
</feature>
<gene>
    <name evidence="8" type="ORF">GCM10022252_51610</name>
</gene>
<keyword evidence="4" id="KW-0521">NADP</keyword>
<evidence type="ECO:0000313" key="8">
    <source>
        <dbReference type="EMBL" id="GAA4199600.1"/>
    </source>
</evidence>
<dbReference type="PRINTS" id="PR00420">
    <property type="entry name" value="RNGMNOXGNASE"/>
</dbReference>
<organism evidence="8 9">
    <name type="scientific">Streptosporangium oxazolinicum</name>
    <dbReference type="NCBI Taxonomy" id="909287"/>
    <lineage>
        <taxon>Bacteria</taxon>
        <taxon>Bacillati</taxon>
        <taxon>Actinomycetota</taxon>
        <taxon>Actinomycetes</taxon>
        <taxon>Streptosporangiales</taxon>
        <taxon>Streptosporangiaceae</taxon>
        <taxon>Streptosporangium</taxon>
    </lineage>
</organism>
<dbReference type="InterPro" id="IPR002938">
    <property type="entry name" value="FAD-bd"/>
</dbReference>
<comment type="caution">
    <text evidence="8">The sequence shown here is derived from an EMBL/GenBank/DDBJ whole genome shotgun (WGS) entry which is preliminary data.</text>
</comment>
<evidence type="ECO:0000313" key="9">
    <source>
        <dbReference type="Proteomes" id="UP001501251"/>
    </source>
</evidence>
<sequence>MKITVIGAGPAGTLLACYLAGRGFRVEVYERRADPRLIDEDESRSINLGLSARGIAALTDIGLMDTLWPLTVPMRGRAIHLPGGAVPFQPYGAHEGEILHSVLRHDLITTLVDHAEAQPGVTFHFRHRLVGLDRETAAAHLVHEETGDESTVEGDAVIGADGAFSQVRAHMQHGLRADHHQEFLEWGYKELTIPAADDGSARTRLEALHVWPGEDALIVAHPNRDNSLTGTLFLPVERFGEITDPEEFLGERFPDTLDLMPHLAKEYAEHPVGHLVSIRTSPWHHRDRVALIGDACHAVYPFYGQGMNSALEDCTVLDRCVGDHPGDLGAAFAEYQRLRKPHTDVLDELSKQNFVELRDRLRSPLHLLRKKADLLLARTLPGRWVPLYTMISHTTVPYADALARARRQDALLRRAGAAVAVAGLLAAAPAVVRLARGSGRSPDGTGRIPAVRAAHVVRGADPASLVRAADAAHVARGADPAPRTVFARLVRLTRFARRARLAQRNTRKGEPPC</sequence>
<comment type="cofactor">
    <cofactor evidence="1">
        <name>FAD</name>
        <dbReference type="ChEBI" id="CHEBI:57692"/>
    </cofactor>
</comment>
<evidence type="ECO:0000256" key="5">
    <source>
        <dbReference type="ARBA" id="ARBA00023002"/>
    </source>
</evidence>
<keyword evidence="5" id="KW-0560">Oxidoreductase</keyword>
<keyword evidence="9" id="KW-1185">Reference proteome</keyword>
<protein>
    <submittedName>
        <fullName evidence="8">NAD(P)/FAD-dependent oxidoreductase</fullName>
    </submittedName>
</protein>
<reference evidence="9" key="1">
    <citation type="journal article" date="2019" name="Int. J. Syst. Evol. Microbiol.">
        <title>The Global Catalogue of Microorganisms (GCM) 10K type strain sequencing project: providing services to taxonomists for standard genome sequencing and annotation.</title>
        <authorList>
            <consortium name="The Broad Institute Genomics Platform"/>
            <consortium name="The Broad Institute Genome Sequencing Center for Infectious Disease"/>
            <person name="Wu L."/>
            <person name="Ma J."/>
        </authorList>
    </citation>
    <scope>NUCLEOTIDE SEQUENCE [LARGE SCALE GENOMIC DNA]</scope>
    <source>
        <strain evidence="9">JCM 17388</strain>
    </source>
</reference>
<evidence type="ECO:0000256" key="1">
    <source>
        <dbReference type="ARBA" id="ARBA00001974"/>
    </source>
</evidence>
<dbReference type="SUPFAM" id="SSF51905">
    <property type="entry name" value="FAD/NAD(P)-binding domain"/>
    <property type="match status" value="1"/>
</dbReference>
<evidence type="ECO:0000259" key="7">
    <source>
        <dbReference type="Pfam" id="PF01494"/>
    </source>
</evidence>
<name>A0ABP8B727_9ACTN</name>
<evidence type="ECO:0000256" key="6">
    <source>
        <dbReference type="ARBA" id="ARBA00023033"/>
    </source>
</evidence>
<keyword evidence="2" id="KW-0285">Flavoprotein</keyword>